<comment type="caution">
    <text evidence="1">The sequence shown here is derived from an EMBL/GenBank/DDBJ whole genome shotgun (WGS) entry which is preliminary data.</text>
</comment>
<sequence length="162" mass="18840">MTKKDILKQENEHSETIHLHKEGAFWKAYEYSAYIFVFAVMNCKPKKQVFREIDSEMVHIGFPLASLEKLKDKFSFVSKADTSCTIKPLSFTPTLSFEEWKKSIALYTPQRKEMSQLKNEILNGSNENIVNKILAFNIESKTPMECMMFLSDLKNMLNGKIR</sequence>
<gene>
    <name evidence="1" type="ORF">DW916_16460</name>
</gene>
<dbReference type="EMBL" id="QSFW01000059">
    <property type="protein sequence ID" value="RHA81913.1"/>
    <property type="molecule type" value="Genomic_DNA"/>
</dbReference>
<name>A0AA92WI47_9BACT</name>
<evidence type="ECO:0000313" key="1">
    <source>
        <dbReference type="EMBL" id="RHA81913.1"/>
    </source>
</evidence>
<proteinExistence type="predicted"/>
<accession>A0AA92WI47</accession>
<dbReference type="RefSeq" id="WP_118192392.1">
    <property type="nucleotide sequence ID" value="NZ_QSFW01000059.1"/>
</dbReference>
<protein>
    <submittedName>
        <fullName evidence="1">Uncharacterized protein</fullName>
    </submittedName>
</protein>
<dbReference type="Proteomes" id="UP000284990">
    <property type="component" value="Unassembled WGS sequence"/>
</dbReference>
<organism evidence="1 2">
    <name type="scientific">Segatella copri</name>
    <dbReference type="NCBI Taxonomy" id="165179"/>
    <lineage>
        <taxon>Bacteria</taxon>
        <taxon>Pseudomonadati</taxon>
        <taxon>Bacteroidota</taxon>
        <taxon>Bacteroidia</taxon>
        <taxon>Bacteroidales</taxon>
        <taxon>Prevotellaceae</taxon>
        <taxon>Segatella</taxon>
    </lineage>
</organism>
<reference evidence="1 2" key="1">
    <citation type="submission" date="2018-08" db="EMBL/GenBank/DDBJ databases">
        <title>A genome reference for cultivated species of the human gut microbiota.</title>
        <authorList>
            <person name="Zou Y."/>
            <person name="Xue W."/>
            <person name="Luo G."/>
        </authorList>
    </citation>
    <scope>NUCLEOTIDE SEQUENCE [LARGE SCALE GENOMIC DNA]</scope>
    <source>
        <strain evidence="1 2">AM42-23AC</strain>
    </source>
</reference>
<dbReference type="AlphaFoldDB" id="A0AA92WI47"/>
<evidence type="ECO:0000313" key="2">
    <source>
        <dbReference type="Proteomes" id="UP000284990"/>
    </source>
</evidence>